<dbReference type="AlphaFoldDB" id="A0A077NWG8"/>
<proteinExistence type="predicted"/>
<reference evidence="1" key="1">
    <citation type="submission" date="2013-07" db="EMBL/GenBank/DDBJ databases">
        <title>Sub-species coevolution in mutualistic symbiosis.</title>
        <authorList>
            <person name="Murfin K."/>
            <person name="Klassen J."/>
            <person name="Lee M."/>
            <person name="Forst S."/>
            <person name="Stock P."/>
            <person name="Goodrich-Blair H."/>
        </authorList>
    </citation>
    <scope>NUCLEOTIDE SEQUENCE [LARGE SCALE GENOMIC DNA]</scope>
    <source>
        <strain evidence="1">Oregonense</strain>
    </source>
</reference>
<dbReference type="HOGENOM" id="CLU_3417168_0_0_6"/>
<protein>
    <submittedName>
        <fullName evidence="1">Uncharacterized protein</fullName>
    </submittedName>
</protein>
<dbReference type="Proteomes" id="UP000028483">
    <property type="component" value="Unassembled WGS sequence"/>
</dbReference>
<gene>
    <name evidence="1" type="ORF">XBO1_2310001</name>
</gene>
<sequence length="26" mass="2866">MSTVYMSIVGAYMMMLDAKYVVCTGT</sequence>
<evidence type="ECO:0000313" key="2">
    <source>
        <dbReference type="Proteomes" id="UP000028483"/>
    </source>
</evidence>
<organism evidence="1 2">
    <name type="scientific">Xenorhabdus bovienii str. oregonense</name>
    <dbReference type="NCBI Taxonomy" id="1398202"/>
    <lineage>
        <taxon>Bacteria</taxon>
        <taxon>Pseudomonadati</taxon>
        <taxon>Pseudomonadota</taxon>
        <taxon>Gammaproteobacteria</taxon>
        <taxon>Enterobacterales</taxon>
        <taxon>Morganellaceae</taxon>
        <taxon>Xenorhabdus</taxon>
    </lineage>
</organism>
<name>A0A077NWG8_XENBV</name>
<evidence type="ECO:0000313" key="1">
    <source>
        <dbReference type="EMBL" id="CDH06502.1"/>
    </source>
</evidence>
<dbReference type="EMBL" id="CBSX010000148">
    <property type="protein sequence ID" value="CDH06502.1"/>
    <property type="molecule type" value="Genomic_DNA"/>
</dbReference>
<accession>A0A077NWG8</accession>
<comment type="caution">
    <text evidence="1">The sequence shown here is derived from an EMBL/GenBank/DDBJ whole genome shotgun (WGS) entry which is preliminary data.</text>
</comment>